<dbReference type="Proteomes" id="UP001610446">
    <property type="component" value="Unassembled WGS sequence"/>
</dbReference>
<reference evidence="3 4" key="1">
    <citation type="submission" date="2024-07" db="EMBL/GenBank/DDBJ databases">
        <title>Section-level genome sequencing and comparative genomics of Aspergillus sections Usti and Cavernicolus.</title>
        <authorList>
            <consortium name="Lawrence Berkeley National Laboratory"/>
            <person name="Nybo J.L."/>
            <person name="Vesth T.C."/>
            <person name="Theobald S."/>
            <person name="Frisvad J.C."/>
            <person name="Larsen T.O."/>
            <person name="Kjaerboelling I."/>
            <person name="Rothschild-Mancinelli K."/>
            <person name="Lyhne E.K."/>
            <person name="Kogle M.E."/>
            <person name="Barry K."/>
            <person name="Clum A."/>
            <person name="Na H."/>
            <person name="Ledsgaard L."/>
            <person name="Lin J."/>
            <person name="Lipzen A."/>
            <person name="Kuo A."/>
            <person name="Riley R."/>
            <person name="Mondo S."/>
            <person name="Labutti K."/>
            <person name="Haridas S."/>
            <person name="Pangalinan J."/>
            <person name="Salamov A.A."/>
            <person name="Simmons B.A."/>
            <person name="Magnuson J.K."/>
            <person name="Chen J."/>
            <person name="Drula E."/>
            <person name="Henrissat B."/>
            <person name="Wiebenga A."/>
            <person name="Lubbers R.J."/>
            <person name="Gomes A.C."/>
            <person name="Makela M.R."/>
            <person name="Stajich J."/>
            <person name="Grigoriev I.V."/>
            <person name="Mortensen U.H."/>
            <person name="De Vries R.P."/>
            <person name="Baker S.E."/>
            <person name="Andersen M.R."/>
        </authorList>
    </citation>
    <scope>NUCLEOTIDE SEQUENCE [LARGE SCALE GENOMIC DNA]</scope>
    <source>
        <strain evidence="3 4">CBS 123904</strain>
    </source>
</reference>
<evidence type="ECO:0000313" key="3">
    <source>
        <dbReference type="EMBL" id="KAL2843669.1"/>
    </source>
</evidence>
<feature type="domain" description="Hypervirulence associated protein TUDOR" evidence="2">
    <location>
        <begin position="44"/>
        <end position="98"/>
    </location>
</feature>
<organism evidence="3 4">
    <name type="scientific">Aspergillus pseudoustus</name>
    <dbReference type="NCBI Taxonomy" id="1810923"/>
    <lineage>
        <taxon>Eukaryota</taxon>
        <taxon>Fungi</taxon>
        <taxon>Dikarya</taxon>
        <taxon>Ascomycota</taxon>
        <taxon>Pezizomycotina</taxon>
        <taxon>Eurotiomycetes</taxon>
        <taxon>Eurotiomycetidae</taxon>
        <taxon>Eurotiales</taxon>
        <taxon>Aspergillaceae</taxon>
        <taxon>Aspergillus</taxon>
        <taxon>Aspergillus subgen. Nidulantes</taxon>
    </lineage>
</organism>
<evidence type="ECO:0000259" key="2">
    <source>
        <dbReference type="Pfam" id="PF11160"/>
    </source>
</evidence>
<dbReference type="Pfam" id="PF11160">
    <property type="entry name" value="Hva1_TUDOR"/>
    <property type="match status" value="1"/>
</dbReference>
<name>A0ABR4JUE6_9EURO</name>
<feature type="region of interest" description="Disordered" evidence="1">
    <location>
        <begin position="67"/>
        <end position="105"/>
    </location>
</feature>
<accession>A0ABR4JUE6</accession>
<proteinExistence type="predicted"/>
<comment type="caution">
    <text evidence="3">The sequence shown here is derived from an EMBL/GenBank/DDBJ whole genome shotgun (WGS) entry which is preliminary data.</text>
</comment>
<dbReference type="EMBL" id="JBFXLU010000088">
    <property type="protein sequence ID" value="KAL2843669.1"/>
    <property type="molecule type" value="Genomic_DNA"/>
</dbReference>
<sequence length="105" mass="11785">MTSHQVYRLLDFAIQPSCSTISRILSAMPASKVQDKNGQEIQEGDYVFTRIRGGSHQGKVEKIVTDKAEAEEEDVKNPPKVIYKDQHGHRVAHNPGTLEKTQPDE</sequence>
<dbReference type="Gene3D" id="2.30.30.1060">
    <property type="match status" value="1"/>
</dbReference>
<gene>
    <name evidence="3" type="ORF">BJY01DRAFT_215578</name>
</gene>
<dbReference type="InterPro" id="IPR021331">
    <property type="entry name" value="Hva1_TUDOR"/>
</dbReference>
<protein>
    <recommendedName>
        <fullName evidence="2">Hypervirulence associated protein TUDOR domain-containing protein</fullName>
    </recommendedName>
</protein>
<evidence type="ECO:0000313" key="4">
    <source>
        <dbReference type="Proteomes" id="UP001610446"/>
    </source>
</evidence>
<keyword evidence="4" id="KW-1185">Reference proteome</keyword>
<evidence type="ECO:0000256" key="1">
    <source>
        <dbReference type="SAM" id="MobiDB-lite"/>
    </source>
</evidence>